<evidence type="ECO:0000313" key="5">
    <source>
        <dbReference type="EMBL" id="MQS52977.1"/>
    </source>
</evidence>
<gene>
    <name evidence="5" type="ORF">FHL02_08085</name>
</gene>
<dbReference type="SUPFAM" id="SSF46785">
    <property type="entry name" value="Winged helix' DNA-binding domain"/>
    <property type="match status" value="1"/>
</dbReference>
<dbReference type="InterPro" id="IPR027395">
    <property type="entry name" value="WH_DNA-bd_dom"/>
</dbReference>
<organism evidence="5 6">
    <name type="scientific">Companilactobacillus mishanensis</name>
    <dbReference type="NCBI Taxonomy" id="2486008"/>
    <lineage>
        <taxon>Bacteria</taxon>
        <taxon>Bacillati</taxon>
        <taxon>Bacillota</taxon>
        <taxon>Bacilli</taxon>
        <taxon>Lactobacillales</taxon>
        <taxon>Lactobacillaceae</taxon>
        <taxon>Companilactobacillus</taxon>
    </lineage>
</organism>
<keyword evidence="3" id="KW-0804">Transcription</keyword>
<dbReference type="PROSITE" id="PS50995">
    <property type="entry name" value="HTH_MARR_2"/>
    <property type="match status" value="1"/>
</dbReference>
<comment type="caution">
    <text evidence="5">The sequence shown here is derived from an EMBL/GenBank/DDBJ whole genome shotgun (WGS) entry which is preliminary data.</text>
</comment>
<dbReference type="InterPro" id="IPR036388">
    <property type="entry name" value="WH-like_DNA-bd_sf"/>
</dbReference>
<dbReference type="OrthoDB" id="2295641at2"/>
<dbReference type="RefSeq" id="WP_153383519.1">
    <property type="nucleotide sequence ID" value="NZ_VDFM01000010.1"/>
</dbReference>
<feature type="domain" description="HTH marR-type" evidence="4">
    <location>
        <begin position="1"/>
        <end position="141"/>
    </location>
</feature>
<dbReference type="AlphaFoldDB" id="A0A5P0ZJW9"/>
<dbReference type="GO" id="GO:0003677">
    <property type="term" value="F:DNA binding"/>
    <property type="evidence" value="ECO:0007669"/>
    <property type="project" value="UniProtKB-KW"/>
</dbReference>
<evidence type="ECO:0000259" key="4">
    <source>
        <dbReference type="PROSITE" id="PS50995"/>
    </source>
</evidence>
<dbReference type="Proteomes" id="UP000380386">
    <property type="component" value="Unassembled WGS sequence"/>
</dbReference>
<reference evidence="5 6" key="1">
    <citation type="journal article" date="2019" name="Syst. Appl. Microbiol.">
        <title>Polyphasic characterization of two novel Lactobacillus spp. isolated from blown salami packages: Description of Lactobacillus halodurans sp. nov. and Lactobacillus salsicarnum sp. nov.</title>
        <authorList>
            <person name="Schuster J.A."/>
            <person name="Klingl A."/>
            <person name="Vogel R.F."/>
            <person name="Ehrmann M.A."/>
        </authorList>
    </citation>
    <scope>NUCLEOTIDE SEQUENCE [LARGE SCALE GENOMIC DNA]</scope>
    <source>
        <strain evidence="5 6">TMW 1.2118</strain>
    </source>
</reference>
<proteinExistence type="predicted"/>
<keyword evidence="1" id="KW-0805">Transcription regulation</keyword>
<evidence type="ECO:0000256" key="3">
    <source>
        <dbReference type="ARBA" id="ARBA00023163"/>
    </source>
</evidence>
<dbReference type="PRINTS" id="PR00598">
    <property type="entry name" value="HTHMARR"/>
</dbReference>
<name>A0A5P0ZJW9_9LACO</name>
<dbReference type="Pfam" id="PF13601">
    <property type="entry name" value="HTH_34"/>
    <property type="match status" value="1"/>
</dbReference>
<dbReference type="SMART" id="SM00347">
    <property type="entry name" value="HTH_MARR"/>
    <property type="match status" value="1"/>
</dbReference>
<dbReference type="InterPro" id="IPR036390">
    <property type="entry name" value="WH_DNA-bd_sf"/>
</dbReference>
<protein>
    <submittedName>
        <fullName evidence="5">Winged helix-turn-helix transcriptional regulator</fullName>
    </submittedName>
</protein>
<evidence type="ECO:0000313" key="6">
    <source>
        <dbReference type="Proteomes" id="UP000380386"/>
    </source>
</evidence>
<dbReference type="EMBL" id="VDFM01000010">
    <property type="protein sequence ID" value="MQS52977.1"/>
    <property type="molecule type" value="Genomic_DNA"/>
</dbReference>
<dbReference type="Gene3D" id="1.10.10.10">
    <property type="entry name" value="Winged helix-like DNA-binding domain superfamily/Winged helix DNA-binding domain"/>
    <property type="match status" value="1"/>
</dbReference>
<dbReference type="InterPro" id="IPR000835">
    <property type="entry name" value="HTH_MarR-typ"/>
</dbReference>
<accession>A0A5P0ZJW9</accession>
<sequence length="141" mass="16143">MDVVKIGKYISSLHRRFQIAESHKYALPEINVSNANFLLFIDDSDKITAKQIATELAINKGLVSREMTHLDKAGYITKKVDDNDRRTTWIRITPKGEAACKTIRKIKLDLWNQVLGDTTDAELKTVFDQTKSWSEKAELFD</sequence>
<dbReference type="GO" id="GO:0003700">
    <property type="term" value="F:DNA-binding transcription factor activity"/>
    <property type="evidence" value="ECO:0007669"/>
    <property type="project" value="InterPro"/>
</dbReference>
<evidence type="ECO:0000256" key="2">
    <source>
        <dbReference type="ARBA" id="ARBA00023125"/>
    </source>
</evidence>
<evidence type="ECO:0000256" key="1">
    <source>
        <dbReference type="ARBA" id="ARBA00023015"/>
    </source>
</evidence>
<dbReference type="PANTHER" id="PTHR42756:SF1">
    <property type="entry name" value="TRANSCRIPTIONAL REPRESSOR OF EMRAB OPERON"/>
    <property type="match status" value="1"/>
</dbReference>
<keyword evidence="2" id="KW-0238">DNA-binding</keyword>
<dbReference type="PANTHER" id="PTHR42756">
    <property type="entry name" value="TRANSCRIPTIONAL REGULATOR, MARR"/>
    <property type="match status" value="1"/>
</dbReference>